<keyword evidence="2 7" id="KW-0575">Peroxidase</keyword>
<name>A0A067S4Y9_GALM3</name>
<evidence type="ECO:0000256" key="1">
    <source>
        <dbReference type="ARBA" id="ARBA00006926"/>
    </source>
</evidence>
<evidence type="ECO:0000256" key="2">
    <source>
        <dbReference type="ARBA" id="ARBA00022559"/>
    </source>
</evidence>
<dbReference type="SUPFAM" id="SSF52833">
    <property type="entry name" value="Thioredoxin-like"/>
    <property type="match status" value="1"/>
</dbReference>
<dbReference type="STRING" id="685588.A0A067S4Y9"/>
<dbReference type="PRINTS" id="PR01011">
    <property type="entry name" value="GLUTPROXDASE"/>
</dbReference>
<keyword evidence="3" id="KW-0049">Antioxidant</keyword>
<sequence>MSDSEFYTLKADLPAGKVYDFETLKGKTVLVVNTASKCGLTPHFKGLQSLYEKYNDQGLVVLGFPSNQFGGQNPEDDEGTQEFCSVNYGVTFPLMTKSDVNGETTNKVFKWLKAQKEDAPIQWNFEKFLIDKNGSVFNRYGPMTTPEEVEVDIKTLL</sequence>
<dbReference type="PIRSF" id="PIRSF000303">
    <property type="entry name" value="Glutathion_perox"/>
    <property type="match status" value="1"/>
</dbReference>
<dbReference type="OrthoDB" id="446890at2759"/>
<dbReference type="PANTHER" id="PTHR11592:SF78">
    <property type="entry name" value="GLUTATHIONE PEROXIDASE"/>
    <property type="match status" value="1"/>
</dbReference>
<dbReference type="EMBL" id="KL142431">
    <property type="protein sequence ID" value="KDR65881.1"/>
    <property type="molecule type" value="Genomic_DNA"/>
</dbReference>
<evidence type="ECO:0000256" key="5">
    <source>
        <dbReference type="ARBA" id="ARBA00049091"/>
    </source>
</evidence>
<dbReference type="GO" id="GO:0034599">
    <property type="term" value="P:cellular response to oxidative stress"/>
    <property type="evidence" value="ECO:0007669"/>
    <property type="project" value="TreeGrafter"/>
</dbReference>
<comment type="similarity">
    <text evidence="1 7">Belongs to the glutathione peroxidase family.</text>
</comment>
<dbReference type="PROSITE" id="PS00763">
    <property type="entry name" value="GLUTATHIONE_PEROXID_2"/>
    <property type="match status" value="1"/>
</dbReference>
<dbReference type="PANTHER" id="PTHR11592">
    <property type="entry name" value="GLUTATHIONE PEROXIDASE"/>
    <property type="match status" value="1"/>
</dbReference>
<dbReference type="PROSITE" id="PS00460">
    <property type="entry name" value="GLUTATHIONE_PEROXID_1"/>
    <property type="match status" value="1"/>
</dbReference>
<protein>
    <recommendedName>
        <fullName evidence="7">Glutathione peroxidase</fullName>
    </recommendedName>
</protein>
<proteinExistence type="inferred from homology"/>
<feature type="active site" evidence="6">
    <location>
        <position position="38"/>
    </location>
</feature>
<dbReference type="GO" id="GO:0140824">
    <property type="term" value="F:thioredoxin-dependent peroxiredoxin activity"/>
    <property type="evidence" value="ECO:0007669"/>
    <property type="project" value="UniProtKB-EC"/>
</dbReference>
<gene>
    <name evidence="8" type="ORF">GALMADRAFT_81397</name>
</gene>
<keyword evidence="4 7" id="KW-0560">Oxidoreductase</keyword>
<dbReference type="InterPro" id="IPR029760">
    <property type="entry name" value="GPX_CS"/>
</dbReference>
<evidence type="ECO:0000256" key="4">
    <source>
        <dbReference type="ARBA" id="ARBA00023002"/>
    </source>
</evidence>
<reference evidence="9" key="1">
    <citation type="journal article" date="2014" name="Proc. Natl. Acad. Sci. U.S.A.">
        <title>Extensive sampling of basidiomycete genomes demonstrates inadequacy of the white-rot/brown-rot paradigm for wood decay fungi.</title>
        <authorList>
            <person name="Riley R."/>
            <person name="Salamov A.A."/>
            <person name="Brown D.W."/>
            <person name="Nagy L.G."/>
            <person name="Floudas D."/>
            <person name="Held B.W."/>
            <person name="Levasseur A."/>
            <person name="Lombard V."/>
            <person name="Morin E."/>
            <person name="Otillar R."/>
            <person name="Lindquist E.A."/>
            <person name="Sun H."/>
            <person name="LaButti K.M."/>
            <person name="Schmutz J."/>
            <person name="Jabbour D."/>
            <person name="Luo H."/>
            <person name="Baker S.E."/>
            <person name="Pisabarro A.G."/>
            <person name="Walton J.D."/>
            <person name="Blanchette R.A."/>
            <person name="Henrissat B."/>
            <person name="Martin F."/>
            <person name="Cullen D."/>
            <person name="Hibbett D.S."/>
            <person name="Grigoriev I.V."/>
        </authorList>
    </citation>
    <scope>NUCLEOTIDE SEQUENCE [LARGE SCALE GENOMIC DNA]</scope>
    <source>
        <strain evidence="9">CBS 339.88</strain>
    </source>
</reference>
<keyword evidence="9" id="KW-1185">Reference proteome</keyword>
<evidence type="ECO:0000256" key="3">
    <source>
        <dbReference type="ARBA" id="ARBA00022862"/>
    </source>
</evidence>
<comment type="catalytic activity">
    <reaction evidence="5">
        <text>a hydroperoxide + [thioredoxin]-dithiol = an alcohol + [thioredoxin]-disulfide + H2O</text>
        <dbReference type="Rhea" id="RHEA:62620"/>
        <dbReference type="Rhea" id="RHEA-COMP:10698"/>
        <dbReference type="Rhea" id="RHEA-COMP:10700"/>
        <dbReference type="ChEBI" id="CHEBI:15377"/>
        <dbReference type="ChEBI" id="CHEBI:29950"/>
        <dbReference type="ChEBI" id="CHEBI:30879"/>
        <dbReference type="ChEBI" id="CHEBI:35924"/>
        <dbReference type="ChEBI" id="CHEBI:50058"/>
        <dbReference type="EC" id="1.11.1.24"/>
    </reaction>
</comment>
<dbReference type="HOGENOM" id="CLU_029507_3_2_1"/>
<evidence type="ECO:0000313" key="8">
    <source>
        <dbReference type="EMBL" id="KDR65881.1"/>
    </source>
</evidence>
<dbReference type="InterPro" id="IPR000889">
    <property type="entry name" value="Glutathione_peroxidase"/>
</dbReference>
<dbReference type="InterPro" id="IPR029759">
    <property type="entry name" value="GPX_AS"/>
</dbReference>
<dbReference type="FunFam" id="3.40.30.10:FF:000010">
    <property type="entry name" value="Glutathione peroxidase"/>
    <property type="match status" value="1"/>
</dbReference>
<evidence type="ECO:0000256" key="6">
    <source>
        <dbReference type="PIRSR" id="PIRSR000303-1"/>
    </source>
</evidence>
<dbReference type="AlphaFoldDB" id="A0A067S4Y9"/>
<dbReference type="Proteomes" id="UP000027222">
    <property type="component" value="Unassembled WGS sequence"/>
</dbReference>
<dbReference type="InterPro" id="IPR036249">
    <property type="entry name" value="Thioredoxin-like_sf"/>
</dbReference>
<dbReference type="Gene3D" id="3.40.30.10">
    <property type="entry name" value="Glutaredoxin"/>
    <property type="match status" value="1"/>
</dbReference>
<organism evidence="8 9">
    <name type="scientific">Galerina marginata (strain CBS 339.88)</name>
    <dbReference type="NCBI Taxonomy" id="685588"/>
    <lineage>
        <taxon>Eukaryota</taxon>
        <taxon>Fungi</taxon>
        <taxon>Dikarya</taxon>
        <taxon>Basidiomycota</taxon>
        <taxon>Agaricomycotina</taxon>
        <taxon>Agaricomycetes</taxon>
        <taxon>Agaricomycetidae</taxon>
        <taxon>Agaricales</taxon>
        <taxon>Agaricineae</taxon>
        <taxon>Strophariaceae</taxon>
        <taxon>Galerina</taxon>
    </lineage>
</organism>
<dbReference type="PROSITE" id="PS51355">
    <property type="entry name" value="GLUTATHIONE_PEROXID_3"/>
    <property type="match status" value="1"/>
</dbReference>
<accession>A0A067S4Y9</accession>
<evidence type="ECO:0000256" key="7">
    <source>
        <dbReference type="RuleBase" id="RU000499"/>
    </source>
</evidence>
<dbReference type="Pfam" id="PF00255">
    <property type="entry name" value="GSHPx"/>
    <property type="match status" value="1"/>
</dbReference>
<evidence type="ECO:0000313" key="9">
    <source>
        <dbReference type="Proteomes" id="UP000027222"/>
    </source>
</evidence>
<dbReference type="CDD" id="cd00340">
    <property type="entry name" value="GSH_Peroxidase"/>
    <property type="match status" value="1"/>
</dbReference>